<feature type="transmembrane region" description="Helical" evidence="8">
    <location>
        <begin position="140"/>
        <end position="165"/>
    </location>
</feature>
<feature type="transmembrane region" description="Helical" evidence="8">
    <location>
        <begin position="706"/>
        <end position="728"/>
    </location>
</feature>
<dbReference type="EMBL" id="CAJPIZ010000802">
    <property type="protein sequence ID" value="CAG2102309.1"/>
    <property type="molecule type" value="Genomic_DNA"/>
</dbReference>
<evidence type="ECO:0000256" key="5">
    <source>
        <dbReference type="ARBA" id="ARBA00022989"/>
    </source>
</evidence>
<feature type="transmembrane region" description="Helical" evidence="8">
    <location>
        <begin position="956"/>
        <end position="983"/>
    </location>
</feature>
<dbReference type="InterPro" id="IPR002350">
    <property type="entry name" value="Kazal_dom"/>
</dbReference>
<keyword evidence="3" id="KW-1003">Cell membrane</keyword>
<dbReference type="InterPro" id="IPR004156">
    <property type="entry name" value="OATP"/>
</dbReference>
<keyword evidence="6 8" id="KW-0472">Membrane</keyword>
<feature type="transmembrane region" description="Helical" evidence="8">
    <location>
        <begin position="762"/>
        <end position="785"/>
    </location>
</feature>
<feature type="transmembrane region" description="Helical" evidence="8">
    <location>
        <begin position="501"/>
        <end position="522"/>
    </location>
</feature>
<comment type="subcellular location">
    <subcellularLocation>
        <location evidence="1">Cell membrane</location>
        <topology evidence="1">Multi-pass membrane protein</topology>
    </subcellularLocation>
</comment>
<comment type="similarity">
    <text evidence="2">Belongs to the organo anion transporter (TC 2.A.60) family.</text>
</comment>
<feature type="transmembrane region" description="Helical" evidence="8">
    <location>
        <begin position="280"/>
        <end position="305"/>
    </location>
</feature>
<feature type="domain" description="Kazal-like" evidence="9">
    <location>
        <begin position="210"/>
        <end position="262"/>
    </location>
</feature>
<proteinExistence type="inferred from homology"/>
<feature type="transmembrane region" description="Helical" evidence="8">
    <location>
        <begin position="7"/>
        <end position="26"/>
    </location>
</feature>
<feature type="transmembrane region" description="Helical" evidence="8">
    <location>
        <begin position="863"/>
        <end position="885"/>
    </location>
</feature>
<dbReference type="GO" id="GO:0016323">
    <property type="term" value="C:basolateral plasma membrane"/>
    <property type="evidence" value="ECO:0007669"/>
    <property type="project" value="TreeGrafter"/>
</dbReference>
<reference evidence="10" key="1">
    <citation type="submission" date="2020-11" db="EMBL/GenBank/DDBJ databases">
        <authorList>
            <person name="Tran Van P."/>
        </authorList>
    </citation>
    <scope>NUCLEOTIDE SEQUENCE</scope>
</reference>
<sequence>MSFLVILRMFGPAGGFLLGSFCLKYYENPFFDPCVTRTDPRFIGAWWIGFLAIGFILFFINMPMFLFPAQLKGTTLKEITSQDKSGRGIWVCAKRLATNPLFMFNMIGNGLRYSGFAGYGITKPKYMESQYRVSGSKATLLTGVAGMVPDAIGILVGGIVIKYFKPKPLTLIIYMFAIEWVGNGGMLASMYLGCPPLQLGPIQEVATTKFTMNAECNAGCDCSTSIFTPICSADRVTTYFSPCYAGCTNINRTTGDDHMVTSCGLGSWRPEWLQVFAKPIYFIISYSLIGVVQSMSSTYLFAVLTSIEKRYAFDSKISGIILIADNIMEMLLSTLIGYLGNRYSRPKMIAISEMILVLSCVISALPYFIYGPGTHLLYDETLLSKMTANNTRYELCSASINTKECTSTGGHSTIWGAVIMLVIGSALRGIGYTAYWVFGLAFVDDSISKKSSPLYMSLMCILKMIGPAGGFLLGSFCLKYYENPFFDPHVSSRDPRFIGAWWIGFIVIAVLLFIATLPMFLFPRQFKGASVKEKDRVDYDNSVQGFWECCKRLLTNPLFMYNLIGNAFRYNGYAGYGVTKPKYIESQYRVSGSKANLLTGVTGMLPVTIGVILGGHMVTSCGLGSWRPEWLQVFAKPIYFIICYSLIGIVQSMSSTYLFAVLTSIEKRFAFDSRISGIILVADNTMEMLLSTLIGYLGNRYSRPRMIAISEMILVLSSIISASPYFIYGPGTHLLYDDTLTSKMAANNTRVSKKSSPLYMSLWAILRMIGPAGGFLLGSFCLKFYENPLWQLKGASVKEKDRAEYDNSAQGYFHCVKRLITNPLFMFNLIGNCFRFNGHQGYGVTKPKYIESQYRVSGSKANLLTGVTGMLPVAIGVILGAYIPYPLIYGAIADSVCLIWENTCGKTGNCWLYDQDRFRYVLHIHNKNDNQDDHIVTTCGLGSWRPGWLQVFATPFWFAIVYALIGVVQTMSTTYLIAVLTSVEKRFAIDSKISGVILIADNIVELFVRFMDCTKRLLTNPLFMFNLIGNALRYTGYGGYGTTKPKYMESQYRVSGSKANLLTGVANLLPMAAGTLAGGIGI</sequence>
<feature type="transmembrane region" description="Helical" evidence="8">
    <location>
        <begin position="46"/>
        <end position="67"/>
    </location>
</feature>
<evidence type="ECO:0000313" key="11">
    <source>
        <dbReference type="Proteomes" id="UP000759131"/>
    </source>
</evidence>
<dbReference type="OrthoDB" id="5062115at2759"/>
<accession>A0A7R9KHJ1</accession>
<evidence type="ECO:0000256" key="7">
    <source>
        <dbReference type="ARBA" id="ARBA00023157"/>
    </source>
</evidence>
<dbReference type="Pfam" id="PF03137">
    <property type="entry name" value="OATP"/>
    <property type="match status" value="6"/>
</dbReference>
<name>A0A7R9KHJ1_9ACAR</name>
<dbReference type="Gene3D" id="1.20.1250.20">
    <property type="entry name" value="MFS general substrate transporter like domains"/>
    <property type="match status" value="1"/>
</dbReference>
<dbReference type="PROSITE" id="PS51465">
    <property type="entry name" value="KAZAL_2"/>
    <property type="match status" value="1"/>
</dbReference>
<evidence type="ECO:0000256" key="2">
    <source>
        <dbReference type="ARBA" id="ARBA00009657"/>
    </source>
</evidence>
<protein>
    <recommendedName>
        <fullName evidence="9">Kazal-like domain-containing protein</fullName>
    </recommendedName>
</protein>
<evidence type="ECO:0000256" key="3">
    <source>
        <dbReference type="ARBA" id="ARBA00022475"/>
    </source>
</evidence>
<evidence type="ECO:0000256" key="6">
    <source>
        <dbReference type="ARBA" id="ARBA00023136"/>
    </source>
</evidence>
<dbReference type="GO" id="GO:0043252">
    <property type="term" value="P:sodium-independent organic anion transport"/>
    <property type="evidence" value="ECO:0007669"/>
    <property type="project" value="TreeGrafter"/>
</dbReference>
<dbReference type="PANTHER" id="PTHR11388:SF76">
    <property type="entry name" value="SOLUTE CARRIER ORGANIC ANION TRANSPORTER FAMILY MEMBER"/>
    <property type="match status" value="1"/>
</dbReference>
<feature type="transmembrane region" description="Helical" evidence="8">
    <location>
        <begin position="171"/>
        <end position="192"/>
    </location>
</feature>
<feature type="transmembrane region" description="Helical" evidence="8">
    <location>
        <begin position="638"/>
        <end position="665"/>
    </location>
</feature>
<gene>
    <name evidence="10" type="ORF">OSB1V03_LOCUS2349</name>
</gene>
<dbReference type="Proteomes" id="UP000759131">
    <property type="component" value="Unassembled WGS sequence"/>
</dbReference>
<dbReference type="SUPFAM" id="SSF103473">
    <property type="entry name" value="MFS general substrate transporter"/>
    <property type="match status" value="3"/>
</dbReference>
<feature type="non-terminal residue" evidence="10">
    <location>
        <position position="1"/>
    </location>
</feature>
<dbReference type="InterPro" id="IPR036058">
    <property type="entry name" value="Kazal_dom_sf"/>
</dbReference>
<evidence type="ECO:0000256" key="1">
    <source>
        <dbReference type="ARBA" id="ARBA00004651"/>
    </source>
</evidence>
<keyword evidence="7" id="KW-1015">Disulfide bond</keyword>
<dbReference type="PANTHER" id="PTHR11388">
    <property type="entry name" value="ORGANIC ANION TRANSPORTER"/>
    <property type="match status" value="1"/>
</dbReference>
<dbReference type="SUPFAM" id="SSF100895">
    <property type="entry name" value="Kazal-type serine protease inhibitors"/>
    <property type="match status" value="1"/>
</dbReference>
<keyword evidence="5 8" id="KW-1133">Transmembrane helix</keyword>
<feature type="transmembrane region" description="Helical" evidence="8">
    <location>
        <begin position="414"/>
        <end position="443"/>
    </location>
</feature>
<keyword evidence="11" id="KW-1185">Reference proteome</keyword>
<evidence type="ECO:0000259" key="9">
    <source>
        <dbReference type="PROSITE" id="PS51465"/>
    </source>
</evidence>
<feature type="transmembrane region" description="Helical" evidence="8">
    <location>
        <begin position="317"/>
        <end position="339"/>
    </location>
</feature>
<dbReference type="InterPro" id="IPR036259">
    <property type="entry name" value="MFS_trans_sf"/>
</dbReference>
<organism evidence="10">
    <name type="scientific">Medioppia subpectinata</name>
    <dbReference type="NCBI Taxonomy" id="1979941"/>
    <lineage>
        <taxon>Eukaryota</taxon>
        <taxon>Metazoa</taxon>
        <taxon>Ecdysozoa</taxon>
        <taxon>Arthropoda</taxon>
        <taxon>Chelicerata</taxon>
        <taxon>Arachnida</taxon>
        <taxon>Acari</taxon>
        <taxon>Acariformes</taxon>
        <taxon>Sarcoptiformes</taxon>
        <taxon>Oribatida</taxon>
        <taxon>Brachypylina</taxon>
        <taxon>Oppioidea</taxon>
        <taxon>Oppiidae</taxon>
        <taxon>Medioppia</taxon>
    </lineage>
</organism>
<dbReference type="EMBL" id="OC855377">
    <property type="protein sequence ID" value="CAD7621879.1"/>
    <property type="molecule type" value="Genomic_DNA"/>
</dbReference>
<feature type="transmembrane region" description="Helical" evidence="8">
    <location>
        <begin position="597"/>
        <end position="618"/>
    </location>
</feature>
<dbReference type="GO" id="GO:0015347">
    <property type="term" value="F:sodium-independent organic anion transmembrane transporter activity"/>
    <property type="evidence" value="ECO:0007669"/>
    <property type="project" value="TreeGrafter"/>
</dbReference>
<dbReference type="AlphaFoldDB" id="A0A7R9KHJ1"/>
<keyword evidence="4 8" id="KW-0812">Transmembrane</keyword>
<feature type="transmembrane region" description="Helical" evidence="8">
    <location>
        <begin position="351"/>
        <end position="370"/>
    </location>
</feature>
<evidence type="ECO:0000313" key="10">
    <source>
        <dbReference type="EMBL" id="CAD7621879.1"/>
    </source>
</evidence>
<feature type="transmembrane region" description="Helical" evidence="8">
    <location>
        <begin position="455"/>
        <end position="481"/>
    </location>
</feature>
<evidence type="ECO:0000256" key="8">
    <source>
        <dbReference type="SAM" id="Phobius"/>
    </source>
</evidence>
<evidence type="ECO:0000256" key="4">
    <source>
        <dbReference type="ARBA" id="ARBA00022692"/>
    </source>
</evidence>